<feature type="transmembrane region" description="Helical" evidence="1">
    <location>
        <begin position="64"/>
        <end position="85"/>
    </location>
</feature>
<gene>
    <name evidence="2" type="ORF">OKJ48_00255</name>
</gene>
<feature type="transmembrane region" description="Helical" evidence="1">
    <location>
        <begin position="185"/>
        <end position="205"/>
    </location>
</feature>
<feature type="transmembrane region" description="Helical" evidence="1">
    <location>
        <begin position="155"/>
        <end position="173"/>
    </location>
</feature>
<keyword evidence="1" id="KW-1133">Transmembrane helix</keyword>
<keyword evidence="1" id="KW-0812">Transmembrane</keyword>
<dbReference type="Proteomes" id="UP001352223">
    <property type="component" value="Unassembled WGS sequence"/>
</dbReference>
<sequence length="301" mass="30757">MIGYVLRLYPRTYRDDFGAELRDAYDEATAGASPAARVREAADIAAHALRTRLRLTSSDPAGRIAPAAALLSLAAAAAVCGLHLSRVYVGWASSPGHVPMAVDTWTAMALCALLVCGGAAVALARWWRWGSRLAAVGLLGYAGAAYASGPAFADPVVTPAACALTAIAVLACPPDLPPSATLMPAAGGVAAAIWLPLTAVYAGAVPVSTDYGYWPLCVLLAAGLCKTLRTPSPGLCKTLRTPSPGLASAMAALPSCPLLIAHGYTMGGQVTTPLLACCAVLLTLTAAPTVLRRGRRAVAKR</sequence>
<comment type="caution">
    <text evidence="2">The sequence shown here is derived from an EMBL/GenBank/DDBJ whole genome shotgun (WGS) entry which is preliminary data.</text>
</comment>
<evidence type="ECO:0000256" key="1">
    <source>
        <dbReference type="SAM" id="Phobius"/>
    </source>
</evidence>
<dbReference type="EMBL" id="JAOZYB010000001">
    <property type="protein sequence ID" value="MEB3958697.1"/>
    <property type="molecule type" value="Genomic_DNA"/>
</dbReference>
<evidence type="ECO:0008006" key="4">
    <source>
        <dbReference type="Google" id="ProtNLM"/>
    </source>
</evidence>
<feature type="transmembrane region" description="Helical" evidence="1">
    <location>
        <begin position="270"/>
        <end position="291"/>
    </location>
</feature>
<keyword evidence="1" id="KW-0472">Membrane</keyword>
<evidence type="ECO:0000313" key="3">
    <source>
        <dbReference type="Proteomes" id="UP001352223"/>
    </source>
</evidence>
<name>A0ABU6C3C4_9ACTN</name>
<reference evidence="2 3" key="1">
    <citation type="submission" date="2022-10" db="EMBL/GenBank/DDBJ databases">
        <authorList>
            <person name="Xie J."/>
            <person name="Shen N."/>
        </authorList>
    </citation>
    <scope>NUCLEOTIDE SEQUENCE [LARGE SCALE GENOMIC DNA]</scope>
    <source>
        <strain evidence="2 3">DSM 41681</strain>
    </source>
</reference>
<proteinExistence type="predicted"/>
<feature type="transmembrane region" description="Helical" evidence="1">
    <location>
        <begin position="105"/>
        <end position="126"/>
    </location>
</feature>
<evidence type="ECO:0000313" key="2">
    <source>
        <dbReference type="EMBL" id="MEB3958697.1"/>
    </source>
</evidence>
<keyword evidence="3" id="KW-1185">Reference proteome</keyword>
<accession>A0ABU6C3C4</accession>
<dbReference type="RefSeq" id="WP_324765681.1">
    <property type="nucleotide sequence ID" value="NZ_BAAATS010000022.1"/>
</dbReference>
<protein>
    <recommendedName>
        <fullName evidence="4">Integral membrane protein</fullName>
    </recommendedName>
</protein>
<feature type="transmembrane region" description="Helical" evidence="1">
    <location>
        <begin position="133"/>
        <end position="149"/>
    </location>
</feature>
<organism evidence="2 3">
    <name type="scientific">Streptomyces kunmingensis</name>
    <dbReference type="NCBI Taxonomy" id="68225"/>
    <lineage>
        <taxon>Bacteria</taxon>
        <taxon>Bacillati</taxon>
        <taxon>Actinomycetota</taxon>
        <taxon>Actinomycetes</taxon>
        <taxon>Kitasatosporales</taxon>
        <taxon>Streptomycetaceae</taxon>
        <taxon>Streptomyces</taxon>
    </lineage>
</organism>